<gene>
    <name evidence="1" type="ORF">NOR_02035</name>
</gene>
<dbReference type="GO" id="GO:0032259">
    <property type="term" value="P:methylation"/>
    <property type="evidence" value="ECO:0007669"/>
    <property type="project" value="UniProtKB-KW"/>
</dbReference>
<dbReference type="STRING" id="1081105.A0A167H6M4"/>
<sequence>MIPEDRPENVDFQIDDLNARFTFSPGQFDLVHSQMMSGGIDADRWPTYIEDIFHVLRPGVHALSLWSERYLASLDPYKDPRAGLKLNEWMKSTGFTQVERRIIYLPMSPWQIGERNCDVGYVNSENIAQLLHSLALYPFTKLSGIPTNMFEQLVDAARGEAADTSYKAYFPLYITTGRKPVA</sequence>
<name>A0A167H6M4_METRR</name>
<keyword evidence="1" id="KW-0489">Methyltransferase</keyword>
<evidence type="ECO:0000313" key="2">
    <source>
        <dbReference type="Proteomes" id="UP000243498"/>
    </source>
</evidence>
<dbReference type="AlphaFoldDB" id="A0A167H6M4"/>
<keyword evidence="1" id="KW-0808">Transferase</keyword>
<dbReference type="GO" id="GO:0008168">
    <property type="term" value="F:methyltransferase activity"/>
    <property type="evidence" value="ECO:0007669"/>
    <property type="project" value="UniProtKB-KW"/>
</dbReference>
<reference evidence="1 2" key="1">
    <citation type="journal article" date="2016" name="Genome Biol. Evol.">
        <title>Divergent and convergent evolution of fungal pathogenicity.</title>
        <authorList>
            <person name="Shang Y."/>
            <person name="Xiao G."/>
            <person name="Zheng P."/>
            <person name="Cen K."/>
            <person name="Zhan S."/>
            <person name="Wang C."/>
        </authorList>
    </citation>
    <scope>NUCLEOTIDE SEQUENCE [LARGE SCALE GENOMIC DNA]</scope>
    <source>
        <strain evidence="1 2">RCEF 4871</strain>
    </source>
</reference>
<proteinExistence type="predicted"/>
<dbReference type="OMA" id="QIGERNC"/>
<accession>A0A167H6M4</accession>
<protein>
    <submittedName>
        <fullName evidence="1">UMTA methyltransferase</fullName>
    </submittedName>
</protein>
<keyword evidence="2" id="KW-1185">Reference proteome</keyword>
<dbReference type="Proteomes" id="UP000243498">
    <property type="component" value="Unassembled WGS sequence"/>
</dbReference>
<dbReference type="EMBL" id="AZHC01000005">
    <property type="protein sequence ID" value="OAA47545.1"/>
    <property type="molecule type" value="Genomic_DNA"/>
</dbReference>
<dbReference type="OrthoDB" id="4931858at2759"/>
<evidence type="ECO:0000313" key="1">
    <source>
        <dbReference type="EMBL" id="OAA47545.1"/>
    </source>
</evidence>
<dbReference type="Gene3D" id="3.40.50.150">
    <property type="entry name" value="Vaccinia Virus protein VP39"/>
    <property type="match status" value="1"/>
</dbReference>
<organism evidence="1 2">
    <name type="scientific">Metarhizium rileyi (strain RCEF 4871)</name>
    <name type="common">Nomuraea rileyi</name>
    <dbReference type="NCBI Taxonomy" id="1649241"/>
    <lineage>
        <taxon>Eukaryota</taxon>
        <taxon>Fungi</taxon>
        <taxon>Dikarya</taxon>
        <taxon>Ascomycota</taxon>
        <taxon>Pezizomycotina</taxon>
        <taxon>Sordariomycetes</taxon>
        <taxon>Hypocreomycetidae</taxon>
        <taxon>Hypocreales</taxon>
        <taxon>Clavicipitaceae</taxon>
        <taxon>Metarhizium</taxon>
    </lineage>
</organism>
<dbReference type="InterPro" id="IPR029063">
    <property type="entry name" value="SAM-dependent_MTases_sf"/>
</dbReference>
<comment type="caution">
    <text evidence="1">The sequence shown here is derived from an EMBL/GenBank/DDBJ whole genome shotgun (WGS) entry which is preliminary data.</text>
</comment>
<dbReference type="SUPFAM" id="SSF53335">
    <property type="entry name" value="S-adenosyl-L-methionine-dependent methyltransferases"/>
    <property type="match status" value="1"/>
</dbReference>